<organism evidence="1 2">
    <name type="scientific">Ixodes persulcatus</name>
    <name type="common">Taiga tick</name>
    <dbReference type="NCBI Taxonomy" id="34615"/>
    <lineage>
        <taxon>Eukaryota</taxon>
        <taxon>Metazoa</taxon>
        <taxon>Ecdysozoa</taxon>
        <taxon>Arthropoda</taxon>
        <taxon>Chelicerata</taxon>
        <taxon>Arachnida</taxon>
        <taxon>Acari</taxon>
        <taxon>Parasitiformes</taxon>
        <taxon>Ixodida</taxon>
        <taxon>Ixodoidea</taxon>
        <taxon>Ixodidae</taxon>
        <taxon>Ixodinae</taxon>
        <taxon>Ixodes</taxon>
    </lineage>
</organism>
<reference evidence="1 2" key="1">
    <citation type="journal article" date="2020" name="Cell">
        <title>Large-Scale Comparative Analyses of Tick Genomes Elucidate Their Genetic Diversity and Vector Capacities.</title>
        <authorList>
            <consortium name="Tick Genome and Microbiome Consortium (TIGMIC)"/>
            <person name="Jia N."/>
            <person name="Wang J."/>
            <person name="Shi W."/>
            <person name="Du L."/>
            <person name="Sun Y."/>
            <person name="Zhan W."/>
            <person name="Jiang J.F."/>
            <person name="Wang Q."/>
            <person name="Zhang B."/>
            <person name="Ji P."/>
            <person name="Bell-Sakyi L."/>
            <person name="Cui X.M."/>
            <person name="Yuan T.T."/>
            <person name="Jiang B.G."/>
            <person name="Yang W.F."/>
            <person name="Lam T.T."/>
            <person name="Chang Q.C."/>
            <person name="Ding S.J."/>
            <person name="Wang X.J."/>
            <person name="Zhu J.G."/>
            <person name="Ruan X.D."/>
            <person name="Zhao L."/>
            <person name="Wei J.T."/>
            <person name="Ye R.Z."/>
            <person name="Que T.C."/>
            <person name="Du C.H."/>
            <person name="Zhou Y.H."/>
            <person name="Cheng J.X."/>
            <person name="Dai P.F."/>
            <person name="Guo W.B."/>
            <person name="Han X.H."/>
            <person name="Huang E.J."/>
            <person name="Li L.F."/>
            <person name="Wei W."/>
            <person name="Gao Y.C."/>
            <person name="Liu J.Z."/>
            <person name="Shao H.Z."/>
            <person name="Wang X."/>
            <person name="Wang C.C."/>
            <person name="Yang T.C."/>
            <person name="Huo Q.B."/>
            <person name="Li W."/>
            <person name="Chen H.Y."/>
            <person name="Chen S.E."/>
            <person name="Zhou L.G."/>
            <person name="Ni X.B."/>
            <person name="Tian J.H."/>
            <person name="Sheng Y."/>
            <person name="Liu T."/>
            <person name="Pan Y.S."/>
            <person name="Xia L.Y."/>
            <person name="Li J."/>
            <person name="Zhao F."/>
            <person name="Cao W.C."/>
        </authorList>
    </citation>
    <scope>NUCLEOTIDE SEQUENCE [LARGE SCALE GENOMIC DNA]</scope>
    <source>
        <strain evidence="1">Iper-2018</strain>
    </source>
</reference>
<dbReference type="EMBL" id="JABSTQ010011304">
    <property type="protein sequence ID" value="KAG0412971.1"/>
    <property type="molecule type" value="Genomic_DNA"/>
</dbReference>
<keyword evidence="2" id="KW-1185">Reference proteome</keyword>
<protein>
    <submittedName>
        <fullName evidence="1">Uncharacterized protein</fullName>
    </submittedName>
</protein>
<comment type="caution">
    <text evidence="1">The sequence shown here is derived from an EMBL/GenBank/DDBJ whole genome shotgun (WGS) entry which is preliminary data.</text>
</comment>
<evidence type="ECO:0000313" key="2">
    <source>
        <dbReference type="Proteomes" id="UP000805193"/>
    </source>
</evidence>
<accession>A0AC60P0Y5</accession>
<sequence length="125" mass="14510">MRRKQLCGGATREPGVMKRTCIQAVVGVLFFAALVHQLHAELDCRKYPFYYRCRGISAKRSFAPITKMEAMSLKELYEDDDGWKNRRRPADAVLGWVRNKYGDDIFDPDEPLDATRGSFERKELY</sequence>
<gene>
    <name evidence="1" type="ORF">HPB47_009873</name>
</gene>
<dbReference type="Proteomes" id="UP000805193">
    <property type="component" value="Unassembled WGS sequence"/>
</dbReference>
<evidence type="ECO:0000313" key="1">
    <source>
        <dbReference type="EMBL" id="KAG0412971.1"/>
    </source>
</evidence>
<name>A0AC60P0Y5_IXOPE</name>
<proteinExistence type="predicted"/>